<gene>
    <name evidence="1" type="ORF">MARPO_0070s0032</name>
</gene>
<dbReference type="AlphaFoldDB" id="A0A2R6WP01"/>
<dbReference type="EMBL" id="KZ772742">
    <property type="protein sequence ID" value="PTQ35563.1"/>
    <property type="molecule type" value="Genomic_DNA"/>
</dbReference>
<name>A0A2R6WP01_MARPO</name>
<proteinExistence type="predicted"/>
<sequence>MSKQCGAEYIGRRVVVMETFELGYSTIWRGREHTINVGRVMGEGGSCGECWSLQPSSSDFAAPPSC</sequence>
<reference evidence="2" key="1">
    <citation type="journal article" date="2017" name="Cell">
        <title>Insights into land plant evolution garnered from the Marchantia polymorpha genome.</title>
        <authorList>
            <person name="Bowman J.L."/>
            <person name="Kohchi T."/>
            <person name="Yamato K.T."/>
            <person name="Jenkins J."/>
            <person name="Shu S."/>
            <person name="Ishizaki K."/>
            <person name="Yamaoka S."/>
            <person name="Nishihama R."/>
            <person name="Nakamura Y."/>
            <person name="Berger F."/>
            <person name="Adam C."/>
            <person name="Aki S.S."/>
            <person name="Althoff F."/>
            <person name="Araki T."/>
            <person name="Arteaga-Vazquez M.A."/>
            <person name="Balasubrmanian S."/>
            <person name="Barry K."/>
            <person name="Bauer D."/>
            <person name="Boehm C.R."/>
            <person name="Briginshaw L."/>
            <person name="Caballero-Perez J."/>
            <person name="Catarino B."/>
            <person name="Chen F."/>
            <person name="Chiyoda S."/>
            <person name="Chovatia M."/>
            <person name="Davies K.M."/>
            <person name="Delmans M."/>
            <person name="Demura T."/>
            <person name="Dierschke T."/>
            <person name="Dolan L."/>
            <person name="Dorantes-Acosta A.E."/>
            <person name="Eklund D.M."/>
            <person name="Florent S.N."/>
            <person name="Flores-Sandoval E."/>
            <person name="Fujiyama A."/>
            <person name="Fukuzawa H."/>
            <person name="Galik B."/>
            <person name="Grimanelli D."/>
            <person name="Grimwood J."/>
            <person name="Grossniklaus U."/>
            <person name="Hamada T."/>
            <person name="Haseloff J."/>
            <person name="Hetherington A.J."/>
            <person name="Higo A."/>
            <person name="Hirakawa Y."/>
            <person name="Hundley H.N."/>
            <person name="Ikeda Y."/>
            <person name="Inoue K."/>
            <person name="Inoue S.I."/>
            <person name="Ishida S."/>
            <person name="Jia Q."/>
            <person name="Kakita M."/>
            <person name="Kanazawa T."/>
            <person name="Kawai Y."/>
            <person name="Kawashima T."/>
            <person name="Kennedy M."/>
            <person name="Kinose K."/>
            <person name="Kinoshita T."/>
            <person name="Kohara Y."/>
            <person name="Koide E."/>
            <person name="Komatsu K."/>
            <person name="Kopischke S."/>
            <person name="Kubo M."/>
            <person name="Kyozuka J."/>
            <person name="Lagercrantz U."/>
            <person name="Lin S.S."/>
            <person name="Lindquist E."/>
            <person name="Lipzen A.M."/>
            <person name="Lu C.W."/>
            <person name="De Luna E."/>
            <person name="Martienssen R.A."/>
            <person name="Minamino N."/>
            <person name="Mizutani M."/>
            <person name="Mizutani M."/>
            <person name="Mochizuki N."/>
            <person name="Monte I."/>
            <person name="Mosher R."/>
            <person name="Nagasaki H."/>
            <person name="Nakagami H."/>
            <person name="Naramoto S."/>
            <person name="Nishitani K."/>
            <person name="Ohtani M."/>
            <person name="Okamoto T."/>
            <person name="Okumura M."/>
            <person name="Phillips J."/>
            <person name="Pollak B."/>
            <person name="Reinders A."/>
            <person name="Rovekamp M."/>
            <person name="Sano R."/>
            <person name="Sawa S."/>
            <person name="Schmid M.W."/>
            <person name="Shirakawa M."/>
            <person name="Solano R."/>
            <person name="Spunde A."/>
            <person name="Suetsugu N."/>
            <person name="Sugano S."/>
            <person name="Sugiyama A."/>
            <person name="Sun R."/>
            <person name="Suzuki Y."/>
            <person name="Takenaka M."/>
            <person name="Takezawa D."/>
            <person name="Tomogane H."/>
            <person name="Tsuzuki M."/>
            <person name="Ueda T."/>
            <person name="Umeda M."/>
            <person name="Ward J.M."/>
            <person name="Watanabe Y."/>
            <person name="Yazaki K."/>
            <person name="Yokoyama R."/>
            <person name="Yoshitake Y."/>
            <person name="Yotsui I."/>
            <person name="Zachgo S."/>
            <person name="Schmutz J."/>
        </authorList>
    </citation>
    <scope>NUCLEOTIDE SEQUENCE [LARGE SCALE GENOMIC DNA]</scope>
    <source>
        <strain evidence="2">Tak-1</strain>
    </source>
</reference>
<organism evidence="1 2">
    <name type="scientific">Marchantia polymorpha</name>
    <name type="common">Common liverwort</name>
    <name type="synonym">Marchantia aquatica</name>
    <dbReference type="NCBI Taxonomy" id="3197"/>
    <lineage>
        <taxon>Eukaryota</taxon>
        <taxon>Viridiplantae</taxon>
        <taxon>Streptophyta</taxon>
        <taxon>Embryophyta</taxon>
        <taxon>Marchantiophyta</taxon>
        <taxon>Marchantiopsida</taxon>
        <taxon>Marchantiidae</taxon>
        <taxon>Marchantiales</taxon>
        <taxon>Marchantiaceae</taxon>
        <taxon>Marchantia</taxon>
    </lineage>
</organism>
<dbReference type="Gramene" id="Mp4g14490.1">
    <property type="protein sequence ID" value="Mp4g14490.1.cds1"/>
    <property type="gene ID" value="Mp4g14490"/>
</dbReference>
<keyword evidence="2" id="KW-1185">Reference proteome</keyword>
<protein>
    <submittedName>
        <fullName evidence="1">Uncharacterized protein</fullName>
    </submittedName>
</protein>
<evidence type="ECO:0000313" key="2">
    <source>
        <dbReference type="Proteomes" id="UP000244005"/>
    </source>
</evidence>
<evidence type="ECO:0000313" key="1">
    <source>
        <dbReference type="EMBL" id="PTQ35563.1"/>
    </source>
</evidence>
<accession>A0A2R6WP01</accession>
<dbReference type="Proteomes" id="UP000244005">
    <property type="component" value="Unassembled WGS sequence"/>
</dbReference>